<gene>
    <name evidence="3" type="primary">RvY_15589-1</name>
    <name evidence="3" type="synonym">RvY_15589.1</name>
    <name evidence="3" type="ORF">RvY_15589</name>
</gene>
<accession>A0A1D1VVG4</accession>
<feature type="coiled-coil region" evidence="1">
    <location>
        <begin position="202"/>
        <end position="272"/>
    </location>
</feature>
<protein>
    <submittedName>
        <fullName evidence="3">Uncharacterized protein</fullName>
    </submittedName>
</protein>
<feature type="region of interest" description="Disordered" evidence="2">
    <location>
        <begin position="1"/>
        <end position="88"/>
    </location>
</feature>
<name>A0A1D1VVG4_RAMVA</name>
<organism evidence="3 4">
    <name type="scientific">Ramazzottius varieornatus</name>
    <name type="common">Water bear</name>
    <name type="synonym">Tardigrade</name>
    <dbReference type="NCBI Taxonomy" id="947166"/>
    <lineage>
        <taxon>Eukaryota</taxon>
        <taxon>Metazoa</taxon>
        <taxon>Ecdysozoa</taxon>
        <taxon>Tardigrada</taxon>
        <taxon>Eutardigrada</taxon>
        <taxon>Parachela</taxon>
        <taxon>Hypsibioidea</taxon>
        <taxon>Ramazzottiidae</taxon>
        <taxon>Ramazzottius</taxon>
    </lineage>
</organism>
<dbReference type="OrthoDB" id="10577484at2759"/>
<evidence type="ECO:0000313" key="3">
    <source>
        <dbReference type="EMBL" id="GAV05457.1"/>
    </source>
</evidence>
<evidence type="ECO:0000256" key="1">
    <source>
        <dbReference type="SAM" id="Coils"/>
    </source>
</evidence>
<dbReference type="AlphaFoldDB" id="A0A1D1VVG4"/>
<evidence type="ECO:0000313" key="4">
    <source>
        <dbReference type="Proteomes" id="UP000186922"/>
    </source>
</evidence>
<feature type="region of interest" description="Disordered" evidence="2">
    <location>
        <begin position="310"/>
        <end position="331"/>
    </location>
</feature>
<feature type="compositionally biased region" description="Basic and acidic residues" evidence="2">
    <location>
        <begin position="28"/>
        <end position="62"/>
    </location>
</feature>
<evidence type="ECO:0000256" key="2">
    <source>
        <dbReference type="SAM" id="MobiDB-lite"/>
    </source>
</evidence>
<dbReference type="Proteomes" id="UP000186922">
    <property type="component" value="Unassembled WGS sequence"/>
</dbReference>
<keyword evidence="1" id="KW-0175">Coiled coil</keyword>
<proteinExistence type="predicted"/>
<comment type="caution">
    <text evidence="3">The sequence shown here is derived from an EMBL/GenBank/DDBJ whole genome shotgun (WGS) entry which is preliminary data.</text>
</comment>
<feature type="compositionally biased region" description="Basic residues" evidence="2">
    <location>
        <begin position="313"/>
        <end position="323"/>
    </location>
</feature>
<sequence length="331" mass="36624">MDTSVDPVTLLENTIPDTPESPSPNKRFKADPGDNEEPVKSTTTEDRRESPTARRTAAREQLKASLLQKSSKPPVKAESAIADSTTAQPAATETLRAVAATKTGAPAITDETIIRRKLMFEAGNPPASSYRGIKLLANSIGALLNSVSNLRPEEEIASIAQRIQVNLQHEDLTLTRLTSACQSINRIAEYNARLPAKLKAEADDIQEQIDQFSQTLEEANKAELLFTGYVESANRIRKLDAYEDLTFQRDKLREETRKLKEEKAELDRQQAEKQPFLLIANWALQNIRYGAAPQVSVIPALVNLPVAAAHVKANSRHRKSPKKTQKEPKST</sequence>
<reference evidence="3 4" key="1">
    <citation type="journal article" date="2016" name="Nat. Commun.">
        <title>Extremotolerant tardigrade genome and improved radiotolerance of human cultured cells by tardigrade-unique protein.</title>
        <authorList>
            <person name="Hashimoto T."/>
            <person name="Horikawa D.D."/>
            <person name="Saito Y."/>
            <person name="Kuwahara H."/>
            <person name="Kozuka-Hata H."/>
            <person name="Shin-I T."/>
            <person name="Minakuchi Y."/>
            <person name="Ohishi K."/>
            <person name="Motoyama A."/>
            <person name="Aizu T."/>
            <person name="Enomoto A."/>
            <person name="Kondo K."/>
            <person name="Tanaka S."/>
            <person name="Hara Y."/>
            <person name="Koshikawa S."/>
            <person name="Sagara H."/>
            <person name="Miura T."/>
            <person name="Yokobori S."/>
            <person name="Miyagawa K."/>
            <person name="Suzuki Y."/>
            <person name="Kubo T."/>
            <person name="Oyama M."/>
            <person name="Kohara Y."/>
            <person name="Fujiyama A."/>
            <person name="Arakawa K."/>
            <person name="Katayama T."/>
            <person name="Toyoda A."/>
            <person name="Kunieda T."/>
        </authorList>
    </citation>
    <scope>NUCLEOTIDE SEQUENCE [LARGE SCALE GENOMIC DNA]</scope>
    <source>
        <strain evidence="3 4">YOKOZUNA-1</strain>
    </source>
</reference>
<keyword evidence="4" id="KW-1185">Reference proteome</keyword>
<dbReference type="EMBL" id="BDGG01000012">
    <property type="protein sequence ID" value="GAV05457.1"/>
    <property type="molecule type" value="Genomic_DNA"/>
</dbReference>